<reference evidence="12" key="2">
    <citation type="submission" date="2011-02" db="EMBL/GenBank/DDBJ databases">
        <title>The complete genome of Syntrophobotulus glycolicus DSM 8271.</title>
        <authorList>
            <person name="Lucas S."/>
            <person name="Copeland A."/>
            <person name="Lapidus A."/>
            <person name="Bruce D."/>
            <person name="Goodwin L."/>
            <person name="Pitluck S."/>
            <person name="Kyrpides N."/>
            <person name="Mavromatis K."/>
            <person name="Pagani I."/>
            <person name="Ivanova N."/>
            <person name="Mikhailova N."/>
            <person name="Chertkov O."/>
            <person name="Held B."/>
            <person name="Detter J.C."/>
            <person name="Tapia R."/>
            <person name="Han C."/>
            <person name="Land M."/>
            <person name="Hauser L."/>
            <person name="Markowitz V."/>
            <person name="Cheng J.-F."/>
            <person name="Hugenholtz P."/>
            <person name="Woyke T."/>
            <person name="Wu D."/>
            <person name="Spring S."/>
            <person name="Schroeder M."/>
            <person name="Brambilla E."/>
            <person name="Klenk H.-P."/>
            <person name="Eisen J.A."/>
        </authorList>
    </citation>
    <scope>NUCLEOTIDE SEQUENCE [LARGE SCALE GENOMIC DNA]</scope>
    <source>
        <strain evidence="12">DSM 8271 / FlGlyR</strain>
    </source>
</reference>
<dbReference type="PROSITE" id="PS00599">
    <property type="entry name" value="AA_TRANSFER_CLASS_2"/>
    <property type="match status" value="1"/>
</dbReference>
<dbReference type="AlphaFoldDB" id="F0T0K9"/>
<name>F0T0K9_SYNGF</name>
<dbReference type="Gene3D" id="3.40.640.10">
    <property type="entry name" value="Type I PLP-dependent aspartate aminotransferase-like (Major domain)"/>
    <property type="match status" value="1"/>
</dbReference>
<sequence>MMERFLRPEIAALRPYESVVVPGNVKMDANENPFPWPRGMKEELLAEVVEWNRYPDGTAAELRERIAAYAGTERENILVGNGSDELIQILLHTFAGPGKTMLIHPPTFSMYAAAARITGTRVAEVPLLGGSRLDLPQMLKACAADSSIKLIIVCNPNNPTGAQFAREDVLELLKETDALVLVDEAYAEFSGESMLPLIDTYPKLLVMRTFSKAFGMAALRLGYLAANQELTGYLNRVRQPFNVNSFSQKAGIIALKYLDEYQDQVEIIKNEVKLLYNGLREIPRFSVLPTRANFVLVQTEEAPVIVGKLGQAGYSVRNLGRLPGLGACFRLSPALPQENEQFLRTIKQLTGTNL</sequence>
<reference evidence="11 12" key="1">
    <citation type="journal article" date="2011" name="Stand. Genomic Sci.">
        <title>Complete genome sequence of Syntrophobotulus glycolicus type strain (FlGlyR).</title>
        <authorList>
            <person name="Han C."/>
            <person name="Mwirichia R."/>
            <person name="Chertkov O."/>
            <person name="Held B."/>
            <person name="Lapidus A."/>
            <person name="Nolan M."/>
            <person name="Lucas S."/>
            <person name="Hammon N."/>
            <person name="Deshpande S."/>
            <person name="Cheng J.F."/>
            <person name="Tapia R."/>
            <person name="Goodwin L."/>
            <person name="Pitluck S."/>
            <person name="Huntemann M."/>
            <person name="Liolios K."/>
            <person name="Ivanova N."/>
            <person name="Pagani I."/>
            <person name="Mavromatis K."/>
            <person name="Ovchinikova G."/>
            <person name="Pati A."/>
            <person name="Chen A."/>
            <person name="Palaniappan K."/>
            <person name="Land M."/>
            <person name="Hauser L."/>
            <person name="Brambilla E.M."/>
            <person name="Rohde M."/>
            <person name="Spring S."/>
            <person name="Sikorski J."/>
            <person name="Goker M."/>
            <person name="Woyke T."/>
            <person name="Bristow J."/>
            <person name="Eisen J.A."/>
            <person name="Markowitz V."/>
            <person name="Hugenholtz P."/>
            <person name="Kyrpides N.C."/>
            <person name="Klenk H.P."/>
            <person name="Detter J.C."/>
        </authorList>
    </citation>
    <scope>NUCLEOTIDE SEQUENCE [LARGE SCALE GENOMIC DNA]</scope>
    <source>
        <strain evidence="12">DSM 8271 / FlGlyR</strain>
    </source>
</reference>
<dbReference type="InterPro" id="IPR015424">
    <property type="entry name" value="PyrdxlP-dep_Trfase"/>
</dbReference>
<dbReference type="Pfam" id="PF00155">
    <property type="entry name" value="Aminotran_1_2"/>
    <property type="match status" value="1"/>
</dbReference>
<evidence type="ECO:0000256" key="2">
    <source>
        <dbReference type="ARBA" id="ARBA00007970"/>
    </source>
</evidence>
<dbReference type="NCBIfam" id="TIGR01141">
    <property type="entry name" value="hisC"/>
    <property type="match status" value="1"/>
</dbReference>
<accession>F0T0K9</accession>
<dbReference type="HAMAP" id="MF_01023">
    <property type="entry name" value="HisC_aminotrans_2"/>
    <property type="match status" value="1"/>
</dbReference>
<feature type="modified residue" description="N6-(pyridoxal phosphate)lysine" evidence="9">
    <location>
        <position position="212"/>
    </location>
</feature>
<dbReference type="InterPro" id="IPR001917">
    <property type="entry name" value="Aminotrans_II_pyridoxalP_BS"/>
</dbReference>
<keyword evidence="4 9" id="KW-0032">Aminotransferase</keyword>
<comment type="pathway">
    <text evidence="9">Amino-acid biosynthesis; L-histidine biosynthesis; L-histidine from 5-phospho-alpha-D-ribose 1-diphosphate: step 7/9.</text>
</comment>
<dbReference type="PANTHER" id="PTHR42885">
    <property type="entry name" value="HISTIDINOL-PHOSPHATE AMINOTRANSFERASE-RELATED"/>
    <property type="match status" value="1"/>
</dbReference>
<evidence type="ECO:0000256" key="6">
    <source>
        <dbReference type="ARBA" id="ARBA00022679"/>
    </source>
</evidence>
<evidence type="ECO:0000259" key="10">
    <source>
        <dbReference type="Pfam" id="PF00155"/>
    </source>
</evidence>
<evidence type="ECO:0000256" key="5">
    <source>
        <dbReference type="ARBA" id="ARBA00022605"/>
    </source>
</evidence>
<comment type="catalytic activity">
    <reaction evidence="9">
        <text>L-histidinol phosphate + 2-oxoglutarate = 3-(imidazol-4-yl)-2-oxopropyl phosphate + L-glutamate</text>
        <dbReference type="Rhea" id="RHEA:23744"/>
        <dbReference type="ChEBI" id="CHEBI:16810"/>
        <dbReference type="ChEBI" id="CHEBI:29985"/>
        <dbReference type="ChEBI" id="CHEBI:57766"/>
        <dbReference type="ChEBI" id="CHEBI:57980"/>
        <dbReference type="EC" id="2.6.1.9"/>
    </reaction>
</comment>
<evidence type="ECO:0000256" key="3">
    <source>
        <dbReference type="ARBA" id="ARBA00011738"/>
    </source>
</evidence>
<dbReference type="InterPro" id="IPR005861">
    <property type="entry name" value="HisP_aminotrans"/>
</dbReference>
<keyword evidence="8 9" id="KW-0368">Histidine biosynthesis</keyword>
<dbReference type="eggNOG" id="COG0079">
    <property type="taxonomic scope" value="Bacteria"/>
</dbReference>
<keyword evidence="5 9" id="KW-0028">Amino-acid biosynthesis</keyword>
<dbReference type="GO" id="GO:0000105">
    <property type="term" value="P:L-histidine biosynthetic process"/>
    <property type="evidence" value="ECO:0007669"/>
    <property type="project" value="UniProtKB-UniRule"/>
</dbReference>
<dbReference type="InterPro" id="IPR015421">
    <property type="entry name" value="PyrdxlP-dep_Trfase_major"/>
</dbReference>
<evidence type="ECO:0000313" key="11">
    <source>
        <dbReference type="EMBL" id="ADY55074.1"/>
    </source>
</evidence>
<evidence type="ECO:0000256" key="4">
    <source>
        <dbReference type="ARBA" id="ARBA00022576"/>
    </source>
</evidence>
<dbReference type="OrthoDB" id="9813612at2"/>
<dbReference type="SUPFAM" id="SSF53383">
    <property type="entry name" value="PLP-dependent transferases"/>
    <property type="match status" value="1"/>
</dbReference>
<keyword evidence="6 9" id="KW-0808">Transferase</keyword>
<dbReference type="CDD" id="cd00609">
    <property type="entry name" value="AAT_like"/>
    <property type="match status" value="1"/>
</dbReference>
<dbReference type="UniPathway" id="UPA00031">
    <property type="reaction ID" value="UER00012"/>
</dbReference>
<comment type="cofactor">
    <cofactor evidence="1 9">
        <name>pyridoxal 5'-phosphate</name>
        <dbReference type="ChEBI" id="CHEBI:597326"/>
    </cofactor>
</comment>
<dbReference type="GO" id="GO:0004400">
    <property type="term" value="F:histidinol-phosphate transaminase activity"/>
    <property type="evidence" value="ECO:0007669"/>
    <property type="project" value="UniProtKB-UniRule"/>
</dbReference>
<organism evidence="11 12">
    <name type="scientific">Syntrophobotulus glycolicus (strain DSM 8271 / FlGlyR)</name>
    <dbReference type="NCBI Taxonomy" id="645991"/>
    <lineage>
        <taxon>Bacteria</taxon>
        <taxon>Bacillati</taxon>
        <taxon>Bacillota</taxon>
        <taxon>Clostridia</taxon>
        <taxon>Eubacteriales</taxon>
        <taxon>Desulfitobacteriaceae</taxon>
        <taxon>Syntrophobotulus</taxon>
    </lineage>
</organism>
<feature type="domain" description="Aminotransferase class I/classII large" evidence="10">
    <location>
        <begin position="25"/>
        <end position="338"/>
    </location>
</feature>
<dbReference type="EMBL" id="CP002547">
    <property type="protein sequence ID" value="ADY55074.1"/>
    <property type="molecule type" value="Genomic_DNA"/>
</dbReference>
<comment type="similarity">
    <text evidence="2 9">Belongs to the class-II pyridoxal-phosphate-dependent aminotransferase family. Histidinol-phosphate aminotransferase subfamily.</text>
</comment>
<dbReference type="Gene3D" id="3.90.1150.10">
    <property type="entry name" value="Aspartate Aminotransferase, domain 1"/>
    <property type="match status" value="1"/>
</dbReference>
<evidence type="ECO:0000256" key="1">
    <source>
        <dbReference type="ARBA" id="ARBA00001933"/>
    </source>
</evidence>
<gene>
    <name evidence="9" type="primary">hisC</name>
    <name evidence="11" type="ordered locus">Sgly_0712</name>
</gene>
<protein>
    <recommendedName>
        <fullName evidence="9">Histidinol-phosphate aminotransferase</fullName>
        <ecNumber evidence="9">2.6.1.9</ecNumber>
    </recommendedName>
    <alternativeName>
        <fullName evidence="9">Imidazole acetol-phosphate transaminase</fullName>
    </alternativeName>
</protein>
<keyword evidence="7 9" id="KW-0663">Pyridoxal phosphate</keyword>
<dbReference type="GO" id="GO:0030170">
    <property type="term" value="F:pyridoxal phosphate binding"/>
    <property type="evidence" value="ECO:0007669"/>
    <property type="project" value="InterPro"/>
</dbReference>
<keyword evidence="12" id="KW-1185">Reference proteome</keyword>
<dbReference type="KEGG" id="sgy:Sgly_0712"/>
<proteinExistence type="inferred from homology"/>
<dbReference type="InterPro" id="IPR004839">
    <property type="entry name" value="Aminotransferase_I/II_large"/>
</dbReference>
<evidence type="ECO:0000313" key="12">
    <source>
        <dbReference type="Proteomes" id="UP000007488"/>
    </source>
</evidence>
<evidence type="ECO:0000256" key="9">
    <source>
        <dbReference type="HAMAP-Rule" id="MF_01023"/>
    </source>
</evidence>
<dbReference type="InterPro" id="IPR015422">
    <property type="entry name" value="PyrdxlP-dep_Trfase_small"/>
</dbReference>
<dbReference type="PANTHER" id="PTHR42885:SF2">
    <property type="entry name" value="HISTIDINOL-PHOSPHATE AMINOTRANSFERASE"/>
    <property type="match status" value="1"/>
</dbReference>
<comment type="subunit">
    <text evidence="3 9">Homodimer.</text>
</comment>
<evidence type="ECO:0000256" key="8">
    <source>
        <dbReference type="ARBA" id="ARBA00023102"/>
    </source>
</evidence>
<dbReference type="RefSeq" id="WP_013623945.1">
    <property type="nucleotide sequence ID" value="NC_015172.1"/>
</dbReference>
<dbReference type="STRING" id="645991.Sgly_0712"/>
<dbReference type="HOGENOM" id="CLU_017584_3_1_9"/>
<evidence type="ECO:0000256" key="7">
    <source>
        <dbReference type="ARBA" id="ARBA00022898"/>
    </source>
</evidence>
<dbReference type="EC" id="2.6.1.9" evidence="9"/>
<dbReference type="Proteomes" id="UP000007488">
    <property type="component" value="Chromosome"/>
</dbReference>